<accession>A0ABS8Q0S4</accession>
<keyword evidence="3" id="KW-1185">Reference proteome</keyword>
<reference evidence="2 3" key="1">
    <citation type="submission" date="2021-11" db="EMBL/GenBank/DDBJ databases">
        <title>Genomic of Niabella pedocola.</title>
        <authorList>
            <person name="Wu T."/>
        </authorList>
    </citation>
    <scope>NUCLEOTIDE SEQUENCE [LARGE SCALE GENOMIC DNA]</scope>
    <source>
        <strain evidence="2 3">JCM 31011</strain>
    </source>
</reference>
<evidence type="ECO:0000313" key="2">
    <source>
        <dbReference type="EMBL" id="MCD2426233.1"/>
    </source>
</evidence>
<keyword evidence="1" id="KW-0732">Signal</keyword>
<dbReference type="PROSITE" id="PS51257">
    <property type="entry name" value="PROKAR_LIPOPROTEIN"/>
    <property type="match status" value="1"/>
</dbReference>
<evidence type="ECO:0008006" key="4">
    <source>
        <dbReference type="Google" id="ProtNLM"/>
    </source>
</evidence>
<dbReference type="EMBL" id="JAJNEC010000008">
    <property type="protein sequence ID" value="MCD2426233.1"/>
    <property type="molecule type" value="Genomic_DNA"/>
</dbReference>
<gene>
    <name evidence="2" type="ORF">LQ567_25835</name>
</gene>
<organism evidence="2 3">
    <name type="scientific">Niabella pedocola</name>
    <dbReference type="NCBI Taxonomy" id="1752077"/>
    <lineage>
        <taxon>Bacteria</taxon>
        <taxon>Pseudomonadati</taxon>
        <taxon>Bacteroidota</taxon>
        <taxon>Chitinophagia</taxon>
        <taxon>Chitinophagales</taxon>
        <taxon>Chitinophagaceae</taxon>
        <taxon>Niabella</taxon>
    </lineage>
</organism>
<name>A0ABS8Q0S4_9BACT</name>
<sequence>MKKTLSGLMMLVVVLQAFTACSSKASKGGSAKLKARFEVAGMCSNYTFSVIEGRVNPGLVEATWTNPQTNKTYWKAFGISNPCNFPSNIKEGDTFYFEIVPAEKDSKCAVCMAFYPTPGKKLNIKVIQ</sequence>
<comment type="caution">
    <text evidence="2">The sequence shown here is derived from an EMBL/GenBank/DDBJ whole genome shotgun (WGS) entry which is preliminary data.</text>
</comment>
<dbReference type="Proteomes" id="UP001199816">
    <property type="component" value="Unassembled WGS sequence"/>
</dbReference>
<proteinExistence type="predicted"/>
<protein>
    <recommendedName>
        <fullName evidence="4">Lipoprotein</fullName>
    </recommendedName>
</protein>
<evidence type="ECO:0000313" key="3">
    <source>
        <dbReference type="Proteomes" id="UP001199816"/>
    </source>
</evidence>
<feature type="chain" id="PRO_5045561306" description="Lipoprotein" evidence="1">
    <location>
        <begin position="26"/>
        <end position="128"/>
    </location>
</feature>
<feature type="signal peptide" evidence="1">
    <location>
        <begin position="1"/>
        <end position="25"/>
    </location>
</feature>
<evidence type="ECO:0000256" key="1">
    <source>
        <dbReference type="SAM" id="SignalP"/>
    </source>
</evidence>
<dbReference type="RefSeq" id="WP_231008821.1">
    <property type="nucleotide sequence ID" value="NZ_JAJNEC010000008.1"/>
</dbReference>